<proteinExistence type="predicted"/>
<evidence type="ECO:0000313" key="2">
    <source>
        <dbReference type="EMBL" id="LAB63636.1"/>
    </source>
</evidence>
<feature type="coiled-coil region" evidence="1">
    <location>
        <begin position="5"/>
        <end position="39"/>
    </location>
</feature>
<name>A0A2D4Q2A7_MICSU</name>
<evidence type="ECO:0000256" key="1">
    <source>
        <dbReference type="SAM" id="Coils"/>
    </source>
</evidence>
<reference evidence="2" key="2">
    <citation type="submission" date="2017-11" db="EMBL/GenBank/DDBJ databases">
        <title>Coralsnake Venomics: Analyses of Venom Gland Transcriptomes and Proteomes of Six Brazilian Taxa.</title>
        <authorList>
            <person name="Aird S.D."/>
            <person name="Jorge da Silva N."/>
            <person name="Qiu L."/>
            <person name="Villar-Briones A."/>
            <person name="Aparecida-Saddi V."/>
            <person name="Campos-Telles M.P."/>
            <person name="Grau M."/>
            <person name="Mikheyev A.S."/>
        </authorList>
    </citation>
    <scope>NUCLEOTIDE SEQUENCE</scope>
    <source>
        <tissue evidence="2">Venom_gland</tissue>
    </source>
</reference>
<protein>
    <submittedName>
        <fullName evidence="2">Uncharacterized protein</fullName>
    </submittedName>
</protein>
<sequence>MGDKIHNIQQIINKTEQLIQKMEEKTEQIDKKVEDMYHKLIKVDKEHERSIIMLEMDRVEYFLSFQNIEEEKEEDLTEKIAELLADALEKSKQEVLSGIDKIFRIYTSCI</sequence>
<organism evidence="2">
    <name type="scientific">Micrurus surinamensis</name>
    <name type="common">Surinam coral snake</name>
    <dbReference type="NCBI Taxonomy" id="129470"/>
    <lineage>
        <taxon>Eukaryota</taxon>
        <taxon>Metazoa</taxon>
        <taxon>Chordata</taxon>
        <taxon>Craniata</taxon>
        <taxon>Vertebrata</taxon>
        <taxon>Euteleostomi</taxon>
        <taxon>Lepidosauria</taxon>
        <taxon>Squamata</taxon>
        <taxon>Bifurcata</taxon>
        <taxon>Unidentata</taxon>
        <taxon>Episquamata</taxon>
        <taxon>Toxicofera</taxon>
        <taxon>Serpentes</taxon>
        <taxon>Colubroidea</taxon>
        <taxon>Elapidae</taxon>
        <taxon>Elapinae</taxon>
        <taxon>Micrurus</taxon>
    </lineage>
</organism>
<keyword evidence="1" id="KW-0175">Coiled coil</keyword>
<dbReference type="AlphaFoldDB" id="A0A2D4Q2A7"/>
<dbReference type="EMBL" id="IACN01099655">
    <property type="protein sequence ID" value="LAB63636.1"/>
    <property type="molecule type" value="Transcribed_RNA"/>
</dbReference>
<accession>A0A2D4Q2A7</accession>
<reference evidence="2" key="1">
    <citation type="submission" date="2017-07" db="EMBL/GenBank/DDBJ databases">
        <authorList>
            <person name="Mikheyev A."/>
            <person name="Grau M."/>
        </authorList>
    </citation>
    <scope>NUCLEOTIDE SEQUENCE</scope>
    <source>
        <tissue evidence="2">Venom_gland</tissue>
    </source>
</reference>